<dbReference type="SMART" id="SM00387">
    <property type="entry name" value="HATPase_c"/>
    <property type="match status" value="1"/>
</dbReference>
<evidence type="ECO:0000256" key="7">
    <source>
        <dbReference type="PROSITE-ProRule" id="PRU00339"/>
    </source>
</evidence>
<dbReference type="Proteomes" id="UP000199437">
    <property type="component" value="Unassembled WGS sequence"/>
</dbReference>
<dbReference type="GO" id="GO:0000155">
    <property type="term" value="F:phosphorelay sensor kinase activity"/>
    <property type="evidence" value="ECO:0007669"/>
    <property type="project" value="InterPro"/>
</dbReference>
<feature type="signal peptide" evidence="9">
    <location>
        <begin position="1"/>
        <end position="22"/>
    </location>
</feature>
<dbReference type="Gene3D" id="1.10.287.130">
    <property type="match status" value="1"/>
</dbReference>
<keyword evidence="8" id="KW-0812">Transmembrane</keyword>
<accession>A0A1I0R4U6</accession>
<dbReference type="RefSeq" id="WP_090259492.1">
    <property type="nucleotide sequence ID" value="NZ_FOIR01000003.1"/>
</dbReference>
<keyword evidence="9" id="KW-0732">Signal</keyword>
<evidence type="ECO:0000256" key="1">
    <source>
        <dbReference type="ARBA" id="ARBA00000085"/>
    </source>
</evidence>
<dbReference type="CDD" id="cd00082">
    <property type="entry name" value="HisKA"/>
    <property type="match status" value="1"/>
</dbReference>
<keyword evidence="3" id="KW-0597">Phosphoprotein</keyword>
<comment type="catalytic activity">
    <reaction evidence="1">
        <text>ATP + protein L-histidine = ADP + protein N-phospho-L-histidine.</text>
        <dbReference type="EC" id="2.7.13.3"/>
    </reaction>
</comment>
<dbReference type="Pfam" id="PF02518">
    <property type="entry name" value="HATPase_c"/>
    <property type="match status" value="1"/>
</dbReference>
<evidence type="ECO:0000256" key="2">
    <source>
        <dbReference type="ARBA" id="ARBA00012438"/>
    </source>
</evidence>
<dbReference type="InterPro" id="IPR050736">
    <property type="entry name" value="Sensor_HK_Regulatory"/>
</dbReference>
<evidence type="ECO:0000313" key="12">
    <source>
        <dbReference type="Proteomes" id="UP000199437"/>
    </source>
</evidence>
<dbReference type="InterPro" id="IPR003594">
    <property type="entry name" value="HATPase_dom"/>
</dbReference>
<evidence type="ECO:0000256" key="9">
    <source>
        <dbReference type="SAM" id="SignalP"/>
    </source>
</evidence>
<dbReference type="OrthoDB" id="9810447at2"/>
<dbReference type="PROSITE" id="PS50005">
    <property type="entry name" value="TPR"/>
    <property type="match status" value="1"/>
</dbReference>
<keyword evidence="6" id="KW-0902">Two-component regulatory system</keyword>
<dbReference type="Gene3D" id="3.30.565.10">
    <property type="entry name" value="Histidine kinase-like ATPase, C-terminal domain"/>
    <property type="match status" value="1"/>
</dbReference>
<dbReference type="Gene3D" id="1.25.40.10">
    <property type="entry name" value="Tetratricopeptide repeat domain"/>
    <property type="match status" value="2"/>
</dbReference>
<evidence type="ECO:0000313" key="11">
    <source>
        <dbReference type="EMBL" id="SEW35497.1"/>
    </source>
</evidence>
<dbReference type="SUPFAM" id="SSF48452">
    <property type="entry name" value="TPR-like"/>
    <property type="match status" value="2"/>
</dbReference>
<dbReference type="InterPro" id="IPR019734">
    <property type="entry name" value="TPR_rpt"/>
</dbReference>
<dbReference type="InterPro" id="IPR005467">
    <property type="entry name" value="His_kinase_dom"/>
</dbReference>
<dbReference type="SMART" id="SM00388">
    <property type="entry name" value="HisKA"/>
    <property type="match status" value="1"/>
</dbReference>
<evidence type="ECO:0000256" key="8">
    <source>
        <dbReference type="SAM" id="Phobius"/>
    </source>
</evidence>
<dbReference type="InterPro" id="IPR036097">
    <property type="entry name" value="HisK_dim/P_sf"/>
</dbReference>
<dbReference type="PROSITE" id="PS50109">
    <property type="entry name" value="HIS_KIN"/>
    <property type="match status" value="1"/>
</dbReference>
<dbReference type="AlphaFoldDB" id="A0A1I0R4U6"/>
<name>A0A1I0R4U6_9BACT</name>
<keyword evidence="12" id="KW-1185">Reference proteome</keyword>
<feature type="chain" id="PRO_5011469338" description="histidine kinase" evidence="9">
    <location>
        <begin position="23"/>
        <end position="610"/>
    </location>
</feature>
<gene>
    <name evidence="11" type="ORF">SAMN05216290_3057</name>
</gene>
<dbReference type="SMART" id="SM00028">
    <property type="entry name" value="TPR"/>
    <property type="match status" value="3"/>
</dbReference>
<evidence type="ECO:0000256" key="5">
    <source>
        <dbReference type="ARBA" id="ARBA00022777"/>
    </source>
</evidence>
<protein>
    <recommendedName>
        <fullName evidence="2">histidine kinase</fullName>
        <ecNumber evidence="2">2.7.13.3</ecNumber>
    </recommendedName>
</protein>
<organism evidence="11 12">
    <name type="scientific">Roseivirga pacifica</name>
    <dbReference type="NCBI Taxonomy" id="1267423"/>
    <lineage>
        <taxon>Bacteria</taxon>
        <taxon>Pseudomonadati</taxon>
        <taxon>Bacteroidota</taxon>
        <taxon>Cytophagia</taxon>
        <taxon>Cytophagales</taxon>
        <taxon>Roseivirgaceae</taxon>
        <taxon>Roseivirga</taxon>
    </lineage>
</organism>
<feature type="transmembrane region" description="Helical" evidence="8">
    <location>
        <begin position="345"/>
        <end position="365"/>
    </location>
</feature>
<dbReference type="InterPro" id="IPR036890">
    <property type="entry name" value="HATPase_C_sf"/>
</dbReference>
<sequence length="610" mass="69399">MPRLPALLFLLSCLIISTHVSAQDLINAEEREAAHFERLYNAQFVIDVSPDSALQRYLDLEIFYDEFSDSLKMRYLIDREFTYFRLGMFDECIDDLAEALAISERNDLKYAEEVYLGFGHLYYAVDSMDLALPSYRKAISLAKASLDTGTLIPTYDGIANTFQELENYDSAKHYFLQGIDLSFASGDTMNLTNLEANYATLLYDLGEVKDAIRYQESVLNIEKIKGDSVDFIFSHANLGRYYYDIDPEKSQRHIDTAFSLAHNMELVDYQRELNFGFSEIAEYHGEYEKALKYYKAYDEIEKRQLNQDMMDRLKGWEITLDNQQKDAEITLLQEVNAYETRQKRMLWFGVGSLSLVLCLVAWLAMQLQKNKKQLSSQNEELSALNETKDKFFSIIAHDLRSPMIALQGVGQKLDYFIRKEKFEKLLEVGGKIDQSIDQLNHLLNNLLNWATSQNQSIPYHPEVLNAKALVEENMELYKSLAEAKQVNFENGIEDAGIYADINTAATVFRNVLSNALKFSPENGTISISSEHKGQNVLIKVTDQGQGMSPEQVAALFSRSSKSNVGTRGEKGFGLGLKLCQEFMDLNKGSLQVYSKLGEGTCVELSFPKAV</sequence>
<keyword evidence="8" id="KW-1133">Transmembrane helix</keyword>
<dbReference type="InterPro" id="IPR011990">
    <property type="entry name" value="TPR-like_helical_dom_sf"/>
</dbReference>
<keyword evidence="8" id="KW-0472">Membrane</keyword>
<dbReference type="SUPFAM" id="SSF47384">
    <property type="entry name" value="Homodimeric domain of signal transducing histidine kinase"/>
    <property type="match status" value="1"/>
</dbReference>
<dbReference type="GeneID" id="99987737"/>
<dbReference type="PRINTS" id="PR00344">
    <property type="entry name" value="BCTRLSENSOR"/>
</dbReference>
<keyword evidence="5" id="KW-0418">Kinase</keyword>
<dbReference type="PANTHER" id="PTHR43711:SF1">
    <property type="entry name" value="HISTIDINE KINASE 1"/>
    <property type="match status" value="1"/>
</dbReference>
<dbReference type="PANTHER" id="PTHR43711">
    <property type="entry name" value="TWO-COMPONENT HISTIDINE KINASE"/>
    <property type="match status" value="1"/>
</dbReference>
<dbReference type="EMBL" id="FOIR01000003">
    <property type="protein sequence ID" value="SEW35497.1"/>
    <property type="molecule type" value="Genomic_DNA"/>
</dbReference>
<reference evidence="12" key="1">
    <citation type="submission" date="2016-10" db="EMBL/GenBank/DDBJ databases">
        <authorList>
            <person name="Varghese N."/>
            <person name="Submissions S."/>
        </authorList>
    </citation>
    <scope>NUCLEOTIDE SEQUENCE [LARGE SCALE GENOMIC DNA]</scope>
    <source>
        <strain evidence="12">CGMCC 1.12402</strain>
    </source>
</reference>
<evidence type="ECO:0000256" key="4">
    <source>
        <dbReference type="ARBA" id="ARBA00022679"/>
    </source>
</evidence>
<evidence type="ECO:0000256" key="3">
    <source>
        <dbReference type="ARBA" id="ARBA00022553"/>
    </source>
</evidence>
<keyword evidence="7" id="KW-0802">TPR repeat</keyword>
<dbReference type="Pfam" id="PF00512">
    <property type="entry name" value="HisKA"/>
    <property type="match status" value="1"/>
</dbReference>
<dbReference type="InterPro" id="IPR004358">
    <property type="entry name" value="Sig_transdc_His_kin-like_C"/>
</dbReference>
<dbReference type="EC" id="2.7.13.3" evidence="2"/>
<feature type="domain" description="Histidine kinase" evidence="10">
    <location>
        <begin position="394"/>
        <end position="610"/>
    </location>
</feature>
<feature type="repeat" description="TPR" evidence="7">
    <location>
        <begin position="112"/>
        <end position="145"/>
    </location>
</feature>
<keyword evidence="4" id="KW-0808">Transferase</keyword>
<evidence type="ECO:0000256" key="6">
    <source>
        <dbReference type="ARBA" id="ARBA00023012"/>
    </source>
</evidence>
<evidence type="ECO:0000259" key="10">
    <source>
        <dbReference type="PROSITE" id="PS50109"/>
    </source>
</evidence>
<dbReference type="STRING" id="1267423.SAMN05216290_3057"/>
<proteinExistence type="predicted"/>
<dbReference type="InterPro" id="IPR003661">
    <property type="entry name" value="HisK_dim/P_dom"/>
</dbReference>
<dbReference type="Pfam" id="PF13181">
    <property type="entry name" value="TPR_8"/>
    <property type="match status" value="2"/>
</dbReference>
<dbReference type="SUPFAM" id="SSF55874">
    <property type="entry name" value="ATPase domain of HSP90 chaperone/DNA topoisomerase II/histidine kinase"/>
    <property type="match status" value="1"/>
</dbReference>